<evidence type="ECO:0000313" key="2">
    <source>
        <dbReference type="EMBL" id="QFZ91922.2"/>
    </source>
</evidence>
<dbReference type="EMBL" id="CP034671">
    <property type="protein sequence ID" value="QFZ91922.2"/>
    <property type="molecule type" value="Genomic_DNA"/>
</dbReference>
<name>A0AAT9JWE5_SYNEL</name>
<feature type="transmembrane region" description="Helical" evidence="1">
    <location>
        <begin position="36"/>
        <end position="55"/>
    </location>
</feature>
<sequence length="56" mass="5692">MKRPFLNSALLDQFLIAALGAGVVTTFAVAQGQSPLTALGITVFSGAAALIIGQFI</sequence>
<feature type="transmembrane region" description="Helical" evidence="1">
    <location>
        <begin position="9"/>
        <end position="30"/>
    </location>
</feature>
<protein>
    <recommendedName>
        <fullName evidence="3">Aquaporin family protein</fullName>
    </recommendedName>
</protein>
<reference evidence="2" key="1">
    <citation type="submission" date="2024-01" db="EMBL/GenBank/DDBJ databases">
        <title>Synechococcus elongatus PCC 11802, a close yet different native of Synechococcus elongatus PCC 11801.</title>
        <authorList>
            <person name="Jaiswal D."/>
            <person name="Sengupta A."/>
            <person name="Sengupta S."/>
            <person name="Pakrasi H.B."/>
            <person name="Wangikar P."/>
        </authorList>
    </citation>
    <scope>NUCLEOTIDE SEQUENCE</scope>
    <source>
        <strain evidence="2">PCC 11802</strain>
    </source>
</reference>
<gene>
    <name evidence="2" type="ORF">EKO22_05570</name>
</gene>
<evidence type="ECO:0008006" key="3">
    <source>
        <dbReference type="Google" id="ProtNLM"/>
    </source>
</evidence>
<organism evidence="2">
    <name type="scientific">Synechococcus elongatus PCC 11802</name>
    <dbReference type="NCBI Taxonomy" id="2283154"/>
    <lineage>
        <taxon>Bacteria</taxon>
        <taxon>Bacillati</taxon>
        <taxon>Cyanobacteriota</taxon>
        <taxon>Cyanophyceae</taxon>
        <taxon>Synechococcales</taxon>
        <taxon>Synechococcaceae</taxon>
        <taxon>Synechococcus</taxon>
    </lineage>
</organism>
<evidence type="ECO:0000256" key="1">
    <source>
        <dbReference type="SAM" id="Phobius"/>
    </source>
</evidence>
<keyword evidence="1" id="KW-1133">Transmembrane helix</keyword>
<dbReference type="AlphaFoldDB" id="A0AAT9JWE5"/>
<keyword evidence="1" id="KW-0472">Membrane</keyword>
<proteinExistence type="predicted"/>
<keyword evidence="1" id="KW-0812">Transmembrane</keyword>
<accession>A0AAT9JWE5</accession>
<dbReference type="RefSeq" id="WP_208679001.1">
    <property type="nucleotide sequence ID" value="NZ_CP034671.2"/>
</dbReference>